<protein>
    <submittedName>
        <fullName evidence="2">Uncharacterized protein</fullName>
    </submittedName>
</protein>
<proteinExistence type="predicted"/>
<evidence type="ECO:0000313" key="3">
    <source>
        <dbReference type="Proteomes" id="UP000799772"/>
    </source>
</evidence>
<evidence type="ECO:0000256" key="1">
    <source>
        <dbReference type="SAM" id="MobiDB-lite"/>
    </source>
</evidence>
<gene>
    <name evidence="2" type="ORF">NA57DRAFT_79236</name>
</gene>
<reference evidence="2" key="1">
    <citation type="journal article" date="2020" name="Stud. Mycol.">
        <title>101 Dothideomycetes genomes: a test case for predicting lifestyles and emergence of pathogens.</title>
        <authorList>
            <person name="Haridas S."/>
            <person name="Albert R."/>
            <person name="Binder M."/>
            <person name="Bloem J."/>
            <person name="Labutti K."/>
            <person name="Salamov A."/>
            <person name="Andreopoulos B."/>
            <person name="Baker S."/>
            <person name="Barry K."/>
            <person name="Bills G."/>
            <person name="Bluhm B."/>
            <person name="Cannon C."/>
            <person name="Castanera R."/>
            <person name="Culley D."/>
            <person name="Daum C."/>
            <person name="Ezra D."/>
            <person name="Gonzalez J."/>
            <person name="Henrissat B."/>
            <person name="Kuo A."/>
            <person name="Liang C."/>
            <person name="Lipzen A."/>
            <person name="Lutzoni F."/>
            <person name="Magnuson J."/>
            <person name="Mondo S."/>
            <person name="Nolan M."/>
            <person name="Ohm R."/>
            <person name="Pangilinan J."/>
            <person name="Park H.-J."/>
            <person name="Ramirez L."/>
            <person name="Alfaro M."/>
            <person name="Sun H."/>
            <person name="Tritt A."/>
            <person name="Yoshinaga Y."/>
            <person name="Zwiers L.-H."/>
            <person name="Turgeon B."/>
            <person name="Goodwin S."/>
            <person name="Spatafora J."/>
            <person name="Crous P."/>
            <person name="Grigoriev I."/>
        </authorList>
    </citation>
    <scope>NUCLEOTIDE SEQUENCE</scope>
    <source>
        <strain evidence="2">CBS 133067</strain>
    </source>
</reference>
<dbReference type="AlphaFoldDB" id="A0A9P4M765"/>
<feature type="compositionally biased region" description="Low complexity" evidence="1">
    <location>
        <begin position="483"/>
        <end position="498"/>
    </location>
</feature>
<comment type="caution">
    <text evidence="2">The sequence shown here is derived from an EMBL/GenBank/DDBJ whole genome shotgun (WGS) entry which is preliminary data.</text>
</comment>
<feature type="region of interest" description="Disordered" evidence="1">
    <location>
        <begin position="1"/>
        <end position="196"/>
    </location>
</feature>
<keyword evidence="3" id="KW-1185">Reference proteome</keyword>
<feature type="compositionally biased region" description="Pro residues" evidence="1">
    <location>
        <begin position="90"/>
        <end position="112"/>
    </location>
</feature>
<dbReference type="Proteomes" id="UP000799772">
    <property type="component" value="Unassembled WGS sequence"/>
</dbReference>
<feature type="compositionally biased region" description="Basic residues" evidence="1">
    <location>
        <begin position="264"/>
        <end position="277"/>
    </location>
</feature>
<evidence type="ECO:0000313" key="2">
    <source>
        <dbReference type="EMBL" id="KAF2095514.1"/>
    </source>
</evidence>
<dbReference type="OrthoDB" id="5425130at2759"/>
<feature type="compositionally biased region" description="Polar residues" evidence="1">
    <location>
        <begin position="530"/>
        <end position="548"/>
    </location>
</feature>
<feature type="region of interest" description="Disordered" evidence="1">
    <location>
        <begin position="213"/>
        <end position="324"/>
    </location>
</feature>
<feature type="compositionally biased region" description="Polar residues" evidence="1">
    <location>
        <begin position="213"/>
        <end position="256"/>
    </location>
</feature>
<feature type="compositionally biased region" description="Low complexity" evidence="1">
    <location>
        <begin position="118"/>
        <end position="127"/>
    </location>
</feature>
<name>A0A9P4M765_9PEZI</name>
<organism evidence="2 3">
    <name type="scientific">Rhizodiscina lignyota</name>
    <dbReference type="NCBI Taxonomy" id="1504668"/>
    <lineage>
        <taxon>Eukaryota</taxon>
        <taxon>Fungi</taxon>
        <taxon>Dikarya</taxon>
        <taxon>Ascomycota</taxon>
        <taxon>Pezizomycotina</taxon>
        <taxon>Dothideomycetes</taxon>
        <taxon>Pleosporomycetidae</taxon>
        <taxon>Aulographales</taxon>
        <taxon>Rhizodiscinaceae</taxon>
        <taxon>Rhizodiscina</taxon>
    </lineage>
</organism>
<accession>A0A9P4M765</accession>
<feature type="region of interest" description="Disordered" evidence="1">
    <location>
        <begin position="483"/>
        <end position="600"/>
    </location>
</feature>
<dbReference type="EMBL" id="ML978131">
    <property type="protein sequence ID" value="KAF2095514.1"/>
    <property type="molecule type" value="Genomic_DNA"/>
</dbReference>
<sequence length="600" mass="64981">MGNTPSKSESDPPVPGNARPRAATNTVRRRPVGSTSTWRGVTATAKDEGRKKLPSPLGGMRELYSKHVRSQSNDLRGMPTSPDIGDGANDPPPKQSKHPPPAESRRLPPTPPNEDSSIDVSGVSSASTNQQQKPQKSRELSTPPLNSPQLPPTAHIPEETPSKYGITQAGGAEESDENDNQLQVTRSRHFRGKSSTGFDIFKATAALQKAHSYLNTISPPTSRPETPITSPKSTMGSGGSQANESPEPRQSQNDSVASKESKKMSKKKLKAMLKKKKSEGISQEPEAMSKEPEAIMQESKVMSKEPEATTQESKAISQKPKVMSKEESLQADLDLLQARDPTISPFPAYINVHQDQLRKHLQLAPSVIPPSFASSTVKDITPLIQTRPEEVRASYLSVIQTKCKVEHRRWRQSNNAVHPVACALCFTNKDELTGENGEWERWSCIWCALRVCLPCRNKVEVFMGRDPEKVLIGSEIEQIRAAQAAAARQAGPPSASSSTGEFGAGSGRGSAMSTRRGSPSPVAGRYTPTVDMNRTPMSTQRRPTQMSKVMNIDDDVTPRNSPDLRGKAGKASADVDSLGEQIGEMSVADTASPTEFKEGG</sequence>